<evidence type="ECO:0000256" key="5">
    <source>
        <dbReference type="ARBA" id="ARBA00042266"/>
    </source>
</evidence>
<protein>
    <recommendedName>
        <fullName evidence="5">ETFB lysine methyltransferase</fullName>
    </recommendedName>
    <alternativeName>
        <fullName evidence="4">Protein N-lysine methyltransferase METTL20</fullName>
    </alternativeName>
</protein>
<name>A0ABQ7H601_DUNSA</name>
<keyword evidence="6" id="KW-0689">Ribosomal protein</keyword>
<evidence type="ECO:0000313" key="7">
    <source>
        <dbReference type="Proteomes" id="UP000815325"/>
    </source>
</evidence>
<dbReference type="Pfam" id="PF06325">
    <property type="entry name" value="PrmA"/>
    <property type="match status" value="1"/>
</dbReference>
<dbReference type="GO" id="GO:0032259">
    <property type="term" value="P:methylation"/>
    <property type="evidence" value="ECO:0007669"/>
    <property type="project" value="UniProtKB-KW"/>
</dbReference>
<dbReference type="InterPro" id="IPR050078">
    <property type="entry name" value="Ribosomal_L11_MeTrfase_PrmA"/>
</dbReference>
<sequence length="180" mass="18832">MSCAGEHPTTRMCLLELEGMSGPGGRLQGARVMDYGAGSGVLALAALKLGAARAVGTDVDPLAVRSARRNAELNGYNEDALCVLQCGQSLKDAEPVQQAKGNAYGNPPQFDIVCANILRGPLFELAPRLLSYARPGSTLVLSGLLVEQVPEVMGAYAAHVSNVQVRNDGPWACVTALRLA</sequence>
<dbReference type="CDD" id="cd02440">
    <property type="entry name" value="AdoMet_MTases"/>
    <property type="match status" value="1"/>
</dbReference>
<evidence type="ECO:0000256" key="3">
    <source>
        <dbReference type="ARBA" id="ARBA00037932"/>
    </source>
</evidence>
<keyword evidence="1 6" id="KW-0489">Methyltransferase</keyword>
<keyword evidence="6" id="KW-0687">Ribonucleoprotein</keyword>
<comment type="caution">
    <text evidence="6">The sequence shown here is derived from an EMBL/GenBank/DDBJ whole genome shotgun (WGS) entry which is preliminary data.</text>
</comment>
<proteinExistence type="inferred from homology"/>
<dbReference type="PANTHER" id="PTHR43648">
    <property type="entry name" value="ELECTRON TRANSFER FLAVOPROTEIN BETA SUBUNIT LYSINE METHYLTRANSFERASE"/>
    <property type="match status" value="1"/>
</dbReference>
<dbReference type="GO" id="GO:0005840">
    <property type="term" value="C:ribosome"/>
    <property type="evidence" value="ECO:0007669"/>
    <property type="project" value="UniProtKB-KW"/>
</dbReference>
<dbReference type="GO" id="GO:0008168">
    <property type="term" value="F:methyltransferase activity"/>
    <property type="evidence" value="ECO:0007669"/>
    <property type="project" value="UniProtKB-KW"/>
</dbReference>
<dbReference type="InterPro" id="IPR029063">
    <property type="entry name" value="SAM-dependent_MTases_sf"/>
</dbReference>
<dbReference type="SUPFAM" id="SSF53335">
    <property type="entry name" value="S-adenosyl-L-methionine-dependent methyltransferases"/>
    <property type="match status" value="1"/>
</dbReference>
<dbReference type="PANTHER" id="PTHR43648:SF1">
    <property type="entry name" value="ELECTRON TRANSFER FLAVOPROTEIN BETA SUBUNIT LYSINE METHYLTRANSFERASE"/>
    <property type="match status" value="1"/>
</dbReference>
<gene>
    <name evidence="6" type="ORF">DUNSADRAFT_8343</name>
</gene>
<dbReference type="Gene3D" id="3.40.50.150">
    <property type="entry name" value="Vaccinia Virus protein VP39"/>
    <property type="match status" value="1"/>
</dbReference>
<dbReference type="EMBL" id="MU069465">
    <property type="protein sequence ID" value="KAF5842280.1"/>
    <property type="molecule type" value="Genomic_DNA"/>
</dbReference>
<comment type="similarity">
    <text evidence="3">Belongs to the methyltransferase superfamily. ETFBKMT family.</text>
</comment>
<evidence type="ECO:0000313" key="6">
    <source>
        <dbReference type="EMBL" id="KAF5842280.1"/>
    </source>
</evidence>
<organism evidence="6 7">
    <name type="scientific">Dunaliella salina</name>
    <name type="common">Green alga</name>
    <name type="synonym">Protococcus salinus</name>
    <dbReference type="NCBI Taxonomy" id="3046"/>
    <lineage>
        <taxon>Eukaryota</taxon>
        <taxon>Viridiplantae</taxon>
        <taxon>Chlorophyta</taxon>
        <taxon>core chlorophytes</taxon>
        <taxon>Chlorophyceae</taxon>
        <taxon>CS clade</taxon>
        <taxon>Chlamydomonadales</taxon>
        <taxon>Dunaliellaceae</taxon>
        <taxon>Dunaliella</taxon>
    </lineage>
</organism>
<accession>A0ABQ7H601</accession>
<evidence type="ECO:0000256" key="2">
    <source>
        <dbReference type="ARBA" id="ARBA00022679"/>
    </source>
</evidence>
<reference evidence="6" key="1">
    <citation type="submission" date="2017-08" db="EMBL/GenBank/DDBJ databases">
        <authorList>
            <person name="Polle J.E."/>
            <person name="Barry K."/>
            <person name="Cushman J."/>
            <person name="Schmutz J."/>
            <person name="Tran D."/>
            <person name="Hathwaick L.T."/>
            <person name="Yim W.C."/>
            <person name="Jenkins J."/>
            <person name="Mckie-Krisberg Z.M."/>
            <person name="Prochnik S."/>
            <person name="Lindquist E."/>
            <person name="Dockter R.B."/>
            <person name="Adam C."/>
            <person name="Molina H."/>
            <person name="Bunkerborg J."/>
            <person name="Jin E."/>
            <person name="Buchheim M."/>
            <person name="Magnuson J."/>
        </authorList>
    </citation>
    <scope>NUCLEOTIDE SEQUENCE</scope>
    <source>
        <strain evidence="6">CCAP 19/18</strain>
    </source>
</reference>
<keyword evidence="2" id="KW-0808">Transferase</keyword>
<dbReference type="Proteomes" id="UP000815325">
    <property type="component" value="Unassembled WGS sequence"/>
</dbReference>
<keyword evidence="7" id="KW-1185">Reference proteome</keyword>
<evidence type="ECO:0000256" key="4">
    <source>
        <dbReference type="ARBA" id="ARBA00041867"/>
    </source>
</evidence>
<evidence type="ECO:0000256" key="1">
    <source>
        <dbReference type="ARBA" id="ARBA00022603"/>
    </source>
</evidence>